<evidence type="ECO:0000313" key="2">
    <source>
        <dbReference type="EMBL" id="ORY72214.1"/>
    </source>
</evidence>
<gene>
    <name evidence="2" type="ORF">BCR35DRAFT_307767</name>
</gene>
<feature type="chain" id="PRO_5012756564" evidence="1">
    <location>
        <begin position="20"/>
        <end position="123"/>
    </location>
</feature>
<evidence type="ECO:0000256" key="1">
    <source>
        <dbReference type="SAM" id="SignalP"/>
    </source>
</evidence>
<dbReference type="EMBL" id="MCGR01000053">
    <property type="protein sequence ID" value="ORY72214.1"/>
    <property type="molecule type" value="Genomic_DNA"/>
</dbReference>
<dbReference type="AlphaFoldDB" id="A0A1Y2ELN6"/>
<accession>A0A1Y2ELN6</accession>
<protein>
    <submittedName>
        <fullName evidence="2">Uncharacterized protein</fullName>
    </submittedName>
</protein>
<dbReference type="Proteomes" id="UP000193467">
    <property type="component" value="Unassembled WGS sequence"/>
</dbReference>
<evidence type="ECO:0000313" key="3">
    <source>
        <dbReference type="Proteomes" id="UP000193467"/>
    </source>
</evidence>
<keyword evidence="1" id="KW-0732">Signal</keyword>
<sequence length="123" mass="13077">MVDLLRVVLVLMFGAGARSGGHLRSNELGALPQSAPPLLLQIDDPTPLTGPLPTSPPHNVPHIPHIPLPPKRDLNLLDLPPIVRSPDLQTSLGFLILEHPGIEKTVMQCSDPVCVRFVGGGDG</sequence>
<name>A0A1Y2ELN6_9BASI</name>
<dbReference type="InParanoid" id="A0A1Y2ELN6"/>
<comment type="caution">
    <text evidence="2">The sequence shown here is derived from an EMBL/GenBank/DDBJ whole genome shotgun (WGS) entry which is preliminary data.</text>
</comment>
<keyword evidence="3" id="KW-1185">Reference proteome</keyword>
<feature type="signal peptide" evidence="1">
    <location>
        <begin position="1"/>
        <end position="19"/>
    </location>
</feature>
<reference evidence="2 3" key="1">
    <citation type="submission" date="2016-07" db="EMBL/GenBank/DDBJ databases">
        <title>Pervasive Adenine N6-methylation of Active Genes in Fungi.</title>
        <authorList>
            <consortium name="DOE Joint Genome Institute"/>
            <person name="Mondo S.J."/>
            <person name="Dannebaum R.O."/>
            <person name="Kuo R.C."/>
            <person name="Labutti K."/>
            <person name="Haridas S."/>
            <person name="Kuo A."/>
            <person name="Salamov A."/>
            <person name="Ahrendt S.R."/>
            <person name="Lipzen A."/>
            <person name="Sullivan W."/>
            <person name="Andreopoulos W.B."/>
            <person name="Clum A."/>
            <person name="Lindquist E."/>
            <person name="Daum C."/>
            <person name="Ramamoorthy G.K."/>
            <person name="Gryganskyi A."/>
            <person name="Culley D."/>
            <person name="Magnuson J.K."/>
            <person name="James T.Y."/>
            <person name="O'Malley M.A."/>
            <person name="Stajich J.E."/>
            <person name="Spatafora J.W."/>
            <person name="Visel A."/>
            <person name="Grigoriev I.V."/>
        </authorList>
    </citation>
    <scope>NUCLEOTIDE SEQUENCE [LARGE SCALE GENOMIC DNA]</scope>
    <source>
        <strain evidence="2 3">62-1032</strain>
    </source>
</reference>
<organism evidence="2 3">
    <name type="scientific">Leucosporidium creatinivorum</name>
    <dbReference type="NCBI Taxonomy" id="106004"/>
    <lineage>
        <taxon>Eukaryota</taxon>
        <taxon>Fungi</taxon>
        <taxon>Dikarya</taxon>
        <taxon>Basidiomycota</taxon>
        <taxon>Pucciniomycotina</taxon>
        <taxon>Microbotryomycetes</taxon>
        <taxon>Leucosporidiales</taxon>
        <taxon>Leucosporidium</taxon>
    </lineage>
</organism>
<proteinExistence type="predicted"/>